<dbReference type="SUPFAM" id="SSF53850">
    <property type="entry name" value="Periplasmic binding protein-like II"/>
    <property type="match status" value="1"/>
</dbReference>
<dbReference type="AlphaFoldDB" id="A0A4P6LXX5"/>
<evidence type="ECO:0000256" key="5">
    <source>
        <dbReference type="ARBA" id="ARBA00023288"/>
    </source>
</evidence>
<dbReference type="PROSITE" id="PS51257">
    <property type="entry name" value="PROKAR_LIPOPROTEIN"/>
    <property type="match status" value="1"/>
</dbReference>
<dbReference type="InterPro" id="IPR006059">
    <property type="entry name" value="SBP"/>
</dbReference>
<evidence type="ECO:0000256" key="1">
    <source>
        <dbReference type="ARBA" id="ARBA00022475"/>
    </source>
</evidence>
<evidence type="ECO:0000256" key="6">
    <source>
        <dbReference type="SAM" id="MobiDB-lite"/>
    </source>
</evidence>
<evidence type="ECO:0000313" key="9">
    <source>
        <dbReference type="Proteomes" id="UP000289794"/>
    </source>
</evidence>
<dbReference type="RefSeq" id="WP_130180923.1">
    <property type="nucleotide sequence ID" value="NZ_CP035945.1"/>
</dbReference>
<feature type="region of interest" description="Disordered" evidence="6">
    <location>
        <begin position="26"/>
        <end position="56"/>
    </location>
</feature>
<dbReference type="InterPro" id="IPR050490">
    <property type="entry name" value="Bact_solute-bd_prot1"/>
</dbReference>
<keyword evidence="2 7" id="KW-0732">Signal</keyword>
<keyword evidence="5" id="KW-0449">Lipoprotein</keyword>
<dbReference type="PANTHER" id="PTHR43649:SF33">
    <property type="entry name" value="POLYGALACTURONAN_RHAMNOGALACTURONAN-BINDING PROTEIN YTCQ"/>
    <property type="match status" value="1"/>
</dbReference>
<protein>
    <recommendedName>
        <fullName evidence="10">Extracellular solute-binding protein</fullName>
    </recommendedName>
</protein>
<dbReference type="Pfam" id="PF13416">
    <property type="entry name" value="SBP_bac_8"/>
    <property type="match status" value="1"/>
</dbReference>
<evidence type="ECO:0000256" key="2">
    <source>
        <dbReference type="ARBA" id="ARBA00022729"/>
    </source>
</evidence>
<feature type="signal peptide" evidence="7">
    <location>
        <begin position="1"/>
        <end position="22"/>
    </location>
</feature>
<keyword evidence="4" id="KW-0564">Palmitate</keyword>
<proteinExistence type="predicted"/>
<sequence>MKKRWEQIMAVLLAGTIAVSMAACGADSKEKEPSADAGSSESQEKEKDQGSDGASEVKSIEVWFNSDEQVHDNMVKMFDAYKDKTGIEITYTNLDLDSMHDKVIASASAGNKPDVIFGLPEWISEFNAMGITADLTDYYNSWDDKNNFYDSTLEAMKVDGNYVAIPWSSTVRACLIHEDINKEAGIGTESPTWEELLDMTDYYEKTGAYPYGITCTGARAPQELLVHLAEYDLEICSEQEGGGYRNTWNENEKELENAAKVFQFYKDLVANGIVDPSSATYGWEETDVNYASGLTGMFTTGNWLANYEEEYPDTMMDTVIKAVPAPSDGKTCTYLEAKPMFVFDNGDKARMDAAFDVAAYISGKEFVETCYPAYSSRTDVKTDDKWTKDFQALTDSAVTFPPVVLGNITQAMTDSLAKALQENMDAKEVAKWLGDAINSSLKGSGELAE</sequence>
<reference evidence="8 9" key="1">
    <citation type="submission" date="2019-01" db="EMBL/GenBank/DDBJ databases">
        <title>PMF-metabolizing Aryl O-demethylase.</title>
        <authorList>
            <person name="Kim M."/>
        </authorList>
    </citation>
    <scope>NUCLEOTIDE SEQUENCE [LARGE SCALE GENOMIC DNA]</scope>
    <source>
        <strain evidence="8 9">PMF1</strain>
    </source>
</reference>
<organism evidence="8 9">
    <name type="scientific">Blautia producta</name>
    <dbReference type="NCBI Taxonomy" id="33035"/>
    <lineage>
        <taxon>Bacteria</taxon>
        <taxon>Bacillati</taxon>
        <taxon>Bacillota</taxon>
        <taxon>Clostridia</taxon>
        <taxon>Lachnospirales</taxon>
        <taxon>Lachnospiraceae</taxon>
        <taxon>Blautia</taxon>
    </lineage>
</organism>
<name>A0A4P6LXX5_9FIRM</name>
<evidence type="ECO:0000313" key="8">
    <source>
        <dbReference type="EMBL" id="QBE96969.1"/>
    </source>
</evidence>
<dbReference type="KEGG" id="bpro:PMF13cell1_02518"/>
<dbReference type="PANTHER" id="PTHR43649">
    <property type="entry name" value="ARABINOSE-BINDING PROTEIN-RELATED"/>
    <property type="match status" value="1"/>
</dbReference>
<evidence type="ECO:0000256" key="7">
    <source>
        <dbReference type="SAM" id="SignalP"/>
    </source>
</evidence>
<dbReference type="Proteomes" id="UP000289794">
    <property type="component" value="Chromosome"/>
</dbReference>
<keyword evidence="1" id="KW-1003">Cell membrane</keyword>
<accession>A0A4P6LXX5</accession>
<keyword evidence="3" id="KW-0472">Membrane</keyword>
<feature type="chain" id="PRO_5039442987" description="Extracellular solute-binding protein" evidence="7">
    <location>
        <begin position="23"/>
        <end position="449"/>
    </location>
</feature>
<dbReference type="Gene3D" id="3.40.190.10">
    <property type="entry name" value="Periplasmic binding protein-like II"/>
    <property type="match status" value="1"/>
</dbReference>
<evidence type="ECO:0008006" key="10">
    <source>
        <dbReference type="Google" id="ProtNLM"/>
    </source>
</evidence>
<gene>
    <name evidence="8" type="ORF">PMF13cell1_02518</name>
</gene>
<dbReference type="EMBL" id="CP035945">
    <property type="protein sequence ID" value="QBE96969.1"/>
    <property type="molecule type" value="Genomic_DNA"/>
</dbReference>
<evidence type="ECO:0000256" key="3">
    <source>
        <dbReference type="ARBA" id="ARBA00023136"/>
    </source>
</evidence>
<evidence type="ECO:0000256" key="4">
    <source>
        <dbReference type="ARBA" id="ARBA00023139"/>
    </source>
</evidence>